<dbReference type="PANTHER" id="PTHR10826">
    <property type="entry name" value="COMPLEMENT COMPONENT 1"/>
    <property type="match status" value="1"/>
</dbReference>
<dbReference type="OrthoDB" id="278212at2759"/>
<organism evidence="2 3">
    <name type="scientific">Capsicum baccatum</name>
    <name type="common">Peruvian pepper</name>
    <dbReference type="NCBI Taxonomy" id="33114"/>
    <lineage>
        <taxon>Eukaryota</taxon>
        <taxon>Viridiplantae</taxon>
        <taxon>Streptophyta</taxon>
        <taxon>Embryophyta</taxon>
        <taxon>Tracheophyta</taxon>
        <taxon>Spermatophyta</taxon>
        <taxon>Magnoliopsida</taxon>
        <taxon>eudicotyledons</taxon>
        <taxon>Gunneridae</taxon>
        <taxon>Pentapetalae</taxon>
        <taxon>asterids</taxon>
        <taxon>lamiids</taxon>
        <taxon>Solanales</taxon>
        <taxon>Solanaceae</taxon>
        <taxon>Solanoideae</taxon>
        <taxon>Capsiceae</taxon>
        <taxon>Capsicum</taxon>
    </lineage>
</organism>
<proteinExistence type="predicted"/>
<gene>
    <name evidence="2" type="ORF">CQW23_10778</name>
</gene>
<feature type="region of interest" description="Disordered" evidence="1">
    <location>
        <begin position="125"/>
        <end position="150"/>
    </location>
</feature>
<keyword evidence="3" id="KW-1185">Reference proteome</keyword>
<dbReference type="PANTHER" id="PTHR10826:SF41">
    <property type="entry name" value="MITOCHONDRIAL GLYCOPROTEIN FAMILY PROTEIN"/>
    <property type="match status" value="1"/>
</dbReference>
<evidence type="ECO:0000256" key="1">
    <source>
        <dbReference type="SAM" id="MobiDB-lite"/>
    </source>
</evidence>
<dbReference type="Gene3D" id="3.10.280.10">
    <property type="entry name" value="Mitochondrial glycoprotein"/>
    <property type="match status" value="1"/>
</dbReference>
<feature type="compositionally biased region" description="Acidic residues" evidence="1">
    <location>
        <begin position="132"/>
        <end position="149"/>
    </location>
</feature>
<dbReference type="InterPro" id="IPR036561">
    <property type="entry name" value="MAM33_sf"/>
</dbReference>
<dbReference type="Pfam" id="PF02330">
    <property type="entry name" value="MAM33"/>
    <property type="match status" value="1"/>
</dbReference>
<reference evidence="3" key="2">
    <citation type="journal article" date="2017" name="J. Anim. Genet.">
        <title>Multiple reference genome sequences of hot pepper reveal the massive evolution of plant disease resistance genes by retroduplication.</title>
        <authorList>
            <person name="Kim S."/>
            <person name="Park J."/>
            <person name="Yeom S.-I."/>
            <person name="Kim Y.-M."/>
            <person name="Seo E."/>
            <person name="Kim K.-T."/>
            <person name="Kim M.-S."/>
            <person name="Lee J.M."/>
            <person name="Cheong K."/>
            <person name="Shin H.-S."/>
            <person name="Kim S.-B."/>
            <person name="Han K."/>
            <person name="Lee J."/>
            <person name="Park M."/>
            <person name="Lee H.-A."/>
            <person name="Lee H.-Y."/>
            <person name="Lee Y."/>
            <person name="Oh S."/>
            <person name="Lee J.H."/>
            <person name="Choi E."/>
            <person name="Choi E."/>
            <person name="Lee S.E."/>
            <person name="Jeon J."/>
            <person name="Kim H."/>
            <person name="Choi G."/>
            <person name="Song H."/>
            <person name="Lee J."/>
            <person name="Lee S.-C."/>
            <person name="Kwon J.-K."/>
            <person name="Lee H.-Y."/>
            <person name="Koo N."/>
            <person name="Hong Y."/>
            <person name="Kim R.W."/>
            <person name="Kang W.-H."/>
            <person name="Huh J.H."/>
            <person name="Kang B.-C."/>
            <person name="Yang T.-J."/>
            <person name="Lee Y.-H."/>
            <person name="Bennetzen J.L."/>
            <person name="Choi D."/>
        </authorList>
    </citation>
    <scope>NUCLEOTIDE SEQUENCE [LARGE SCALE GENOMIC DNA]</scope>
    <source>
        <strain evidence="3">cv. PBC81</strain>
    </source>
</reference>
<dbReference type="STRING" id="33114.A0A2G2X0R1"/>
<dbReference type="SUPFAM" id="SSF54529">
    <property type="entry name" value="Mitochondrial glycoprotein MAM33-like"/>
    <property type="match status" value="1"/>
</dbReference>
<dbReference type="InterPro" id="IPR003428">
    <property type="entry name" value="MAM33"/>
</dbReference>
<dbReference type="EMBL" id="MLFT02000004">
    <property type="protein sequence ID" value="PHT51031.1"/>
    <property type="molecule type" value="Genomic_DNA"/>
</dbReference>
<dbReference type="Proteomes" id="UP000224567">
    <property type="component" value="Unassembled WGS sequence"/>
</dbReference>
<dbReference type="AlphaFoldDB" id="A0A2G2X0R1"/>
<evidence type="ECO:0008006" key="4">
    <source>
        <dbReference type="Google" id="ProtNLM"/>
    </source>
</evidence>
<name>A0A2G2X0R1_CAPBA</name>
<dbReference type="GO" id="GO:0005759">
    <property type="term" value="C:mitochondrial matrix"/>
    <property type="evidence" value="ECO:0007669"/>
    <property type="project" value="InterPro"/>
</dbReference>
<sequence>MAVTNFMMRRTVVPLAVRMISIRTQSYHHGSSALFATVVNPSYASRNFFWSSAPSSSILHCWYSTKKPSSDKSILKTIGSEIQRLEETDEVEEDDDFPFKIKDNPGQQFITLTREYKGETIDIKVYMPEENKNDDDTDTNDETDSDDAERETKIDVVVKVSKKNVQTLEFDLTGFADDDFAIDGLSIKDPNAAKGQYHQCSPYGFSDFDEKIQKAFYKYLENRGIKTSTTKFLHEYMVNKNNKEYVMYLKNLKKIIEA</sequence>
<comment type="caution">
    <text evidence="2">The sequence shown here is derived from an EMBL/GenBank/DDBJ whole genome shotgun (WGS) entry which is preliminary data.</text>
</comment>
<reference evidence="2 3" key="1">
    <citation type="journal article" date="2017" name="Genome Biol.">
        <title>New reference genome sequences of hot pepper reveal the massive evolution of plant disease-resistance genes by retroduplication.</title>
        <authorList>
            <person name="Kim S."/>
            <person name="Park J."/>
            <person name="Yeom S.I."/>
            <person name="Kim Y.M."/>
            <person name="Seo E."/>
            <person name="Kim K.T."/>
            <person name="Kim M.S."/>
            <person name="Lee J.M."/>
            <person name="Cheong K."/>
            <person name="Shin H.S."/>
            <person name="Kim S.B."/>
            <person name="Han K."/>
            <person name="Lee J."/>
            <person name="Park M."/>
            <person name="Lee H.A."/>
            <person name="Lee H.Y."/>
            <person name="Lee Y."/>
            <person name="Oh S."/>
            <person name="Lee J.H."/>
            <person name="Choi E."/>
            <person name="Choi E."/>
            <person name="Lee S.E."/>
            <person name="Jeon J."/>
            <person name="Kim H."/>
            <person name="Choi G."/>
            <person name="Song H."/>
            <person name="Lee J."/>
            <person name="Lee S.C."/>
            <person name="Kwon J.K."/>
            <person name="Lee H.Y."/>
            <person name="Koo N."/>
            <person name="Hong Y."/>
            <person name="Kim R.W."/>
            <person name="Kang W.H."/>
            <person name="Huh J.H."/>
            <person name="Kang B.C."/>
            <person name="Yang T.J."/>
            <person name="Lee Y.H."/>
            <person name="Bennetzen J.L."/>
            <person name="Choi D."/>
        </authorList>
    </citation>
    <scope>NUCLEOTIDE SEQUENCE [LARGE SCALE GENOMIC DNA]</scope>
    <source>
        <strain evidence="3">cv. PBC81</strain>
    </source>
</reference>
<accession>A0A2G2X0R1</accession>
<evidence type="ECO:0000313" key="3">
    <source>
        <dbReference type="Proteomes" id="UP000224567"/>
    </source>
</evidence>
<protein>
    <recommendedName>
        <fullName evidence="4">Mitochondrial acidic protein MAM33</fullName>
    </recommendedName>
</protein>
<evidence type="ECO:0000313" key="2">
    <source>
        <dbReference type="EMBL" id="PHT51031.1"/>
    </source>
</evidence>